<dbReference type="GeneTree" id="ENSGT00940000178824"/>
<organism evidence="2 3">
    <name type="scientific">Cyprinus carpio carpio</name>
    <dbReference type="NCBI Taxonomy" id="630221"/>
    <lineage>
        <taxon>Eukaryota</taxon>
        <taxon>Metazoa</taxon>
        <taxon>Chordata</taxon>
        <taxon>Craniata</taxon>
        <taxon>Vertebrata</taxon>
        <taxon>Euteleostomi</taxon>
        <taxon>Actinopterygii</taxon>
        <taxon>Neopterygii</taxon>
        <taxon>Teleostei</taxon>
        <taxon>Ostariophysi</taxon>
        <taxon>Cypriniformes</taxon>
        <taxon>Cyprinidae</taxon>
        <taxon>Cyprininae</taxon>
        <taxon>Cyprinus</taxon>
    </lineage>
</organism>
<evidence type="ECO:0000256" key="1">
    <source>
        <dbReference type="SAM" id="MobiDB-lite"/>
    </source>
</evidence>
<accession>A0A8C1EHG9</accession>
<keyword evidence="3" id="KW-1185">Reference proteome</keyword>
<proteinExistence type="predicted"/>
<protein>
    <submittedName>
        <fullName evidence="2">Interleukin 26</fullName>
    </submittedName>
</protein>
<dbReference type="Proteomes" id="UP001108240">
    <property type="component" value="Unplaced"/>
</dbReference>
<evidence type="ECO:0000313" key="3">
    <source>
        <dbReference type="Proteomes" id="UP001108240"/>
    </source>
</evidence>
<sequence>MQNHIGQQVTEPTRKNEGRASMQSSAFEVKKKLRHKCGNFFFTKNGAIKAMNVSGCLKHTELLYRLYLTFQPSLKPNQDVDCNLARPLHCPVLRSRPQARRVLEPAYHSTYDQRHDGDFRTHPETSTCKYPNSYMDSNCNMYITICIFNKVTCITNVLLLLQRDNAPFHRILVKLKKCSKKLNIPDFKRILEIYDEHVFQKLWKNSTHQQPKLFMDSVARLKDMMEICETKGKQTPSHCARENLKTIEDKLKTLQPNGLCKAQSEFRSVLVWISYAMDKRRTHEIH</sequence>
<reference evidence="2" key="1">
    <citation type="submission" date="2025-08" db="UniProtKB">
        <authorList>
            <consortium name="Ensembl"/>
        </authorList>
    </citation>
    <scope>IDENTIFICATION</scope>
</reference>
<feature type="region of interest" description="Disordered" evidence="1">
    <location>
        <begin position="1"/>
        <end position="24"/>
    </location>
</feature>
<dbReference type="SUPFAM" id="SSF47266">
    <property type="entry name" value="4-helical cytokines"/>
    <property type="match status" value="1"/>
</dbReference>
<reference evidence="2" key="2">
    <citation type="submission" date="2025-09" db="UniProtKB">
        <authorList>
            <consortium name="Ensembl"/>
        </authorList>
    </citation>
    <scope>IDENTIFICATION</scope>
</reference>
<dbReference type="AlphaFoldDB" id="A0A8C1EHG9"/>
<feature type="compositionally biased region" description="Polar residues" evidence="1">
    <location>
        <begin position="1"/>
        <end position="11"/>
    </location>
</feature>
<evidence type="ECO:0000313" key="2">
    <source>
        <dbReference type="Ensembl" id="ENSCCRP00000077045.2"/>
    </source>
</evidence>
<name>A0A8C1EHG9_CYPCA</name>
<dbReference type="Gene3D" id="1.20.1250.10">
    <property type="match status" value="1"/>
</dbReference>
<dbReference type="Ensembl" id="ENSCCRT00000083566.2">
    <property type="protein sequence ID" value="ENSCCRP00000077045.2"/>
    <property type="gene ID" value="ENSCCRG00000041719.2"/>
</dbReference>
<dbReference type="InterPro" id="IPR009079">
    <property type="entry name" value="4_helix_cytokine-like_core"/>
</dbReference>